<dbReference type="AlphaFoldDB" id="A0A438D801"/>
<dbReference type="InterPro" id="IPR004158">
    <property type="entry name" value="DUF247_pln"/>
</dbReference>
<accession>A0A438D801</accession>
<sequence length="365" mass="41853">MEEQQERKNVGEIELEGGQPSRNSGQIGLDIEEHRIDVVINPRVKIWIGSIEKAEARTQSQWPRIPKVPHILRGPRISRNWEMIKPLCARTFLADSNQDIEVLYKNIRSNIKAVRNCYDWSSTNEYDDEKLAWMMLLDGSFLLHLIHCGMSGNESELGGLNVKDYFIVLAHEDLFLLENQLPFGVLKLIFEGAKFKDDSPMKKMIKIFVTNAVRYKKSSKKKVGSQPEQEQQLEKKEKSSPSQGGDGWFCCPWKKGKQQGFWQPFGHIKVLKAAGIYSKLSRTSSLTNISFNSYFFYGHLKLPPIIIDSATKARFLNMVAYEMCAEVPDDYGVASYICFLDNLIDHADDVKELRSKHILYNLLGR</sequence>
<feature type="compositionally biased region" description="Basic and acidic residues" evidence="1">
    <location>
        <begin position="1"/>
        <end position="11"/>
    </location>
</feature>
<dbReference type="PANTHER" id="PTHR31549:SF191">
    <property type="entry name" value="DUF247 DOMAIN PROTEIN"/>
    <property type="match status" value="1"/>
</dbReference>
<dbReference type="Pfam" id="PF03140">
    <property type="entry name" value="DUF247"/>
    <property type="match status" value="1"/>
</dbReference>
<dbReference type="PANTHER" id="PTHR31549">
    <property type="entry name" value="PROTEIN, PUTATIVE (DUF247)-RELATED-RELATED"/>
    <property type="match status" value="1"/>
</dbReference>
<name>A0A438D801_VITVI</name>
<gene>
    <name evidence="2" type="ORF">CK203_117209</name>
</gene>
<comment type="caution">
    <text evidence="2">The sequence shown here is derived from an EMBL/GenBank/DDBJ whole genome shotgun (WGS) entry which is preliminary data.</text>
</comment>
<dbReference type="EMBL" id="QGNW01001748">
    <property type="protein sequence ID" value="RVW31579.1"/>
    <property type="molecule type" value="Genomic_DNA"/>
</dbReference>
<evidence type="ECO:0000313" key="3">
    <source>
        <dbReference type="Proteomes" id="UP000288805"/>
    </source>
</evidence>
<evidence type="ECO:0000256" key="1">
    <source>
        <dbReference type="SAM" id="MobiDB-lite"/>
    </source>
</evidence>
<feature type="region of interest" description="Disordered" evidence="1">
    <location>
        <begin position="219"/>
        <end position="245"/>
    </location>
</feature>
<protein>
    <submittedName>
        <fullName evidence="2">Uncharacterized protein</fullName>
    </submittedName>
</protein>
<feature type="region of interest" description="Disordered" evidence="1">
    <location>
        <begin position="1"/>
        <end position="26"/>
    </location>
</feature>
<reference evidence="2 3" key="1">
    <citation type="journal article" date="2018" name="PLoS Genet.">
        <title>Population sequencing reveals clonal diversity and ancestral inbreeding in the grapevine cultivar Chardonnay.</title>
        <authorList>
            <person name="Roach M.J."/>
            <person name="Johnson D.L."/>
            <person name="Bohlmann J."/>
            <person name="van Vuuren H.J."/>
            <person name="Jones S.J."/>
            <person name="Pretorius I.S."/>
            <person name="Schmidt S.A."/>
            <person name="Borneman A.R."/>
        </authorList>
    </citation>
    <scope>NUCLEOTIDE SEQUENCE [LARGE SCALE GENOMIC DNA]</scope>
    <source>
        <strain evidence="3">cv. Chardonnay</strain>
        <tissue evidence="2">Leaf</tissue>
    </source>
</reference>
<dbReference type="Proteomes" id="UP000288805">
    <property type="component" value="Unassembled WGS sequence"/>
</dbReference>
<proteinExistence type="predicted"/>
<evidence type="ECO:0000313" key="2">
    <source>
        <dbReference type="EMBL" id="RVW31579.1"/>
    </source>
</evidence>
<organism evidence="2 3">
    <name type="scientific">Vitis vinifera</name>
    <name type="common">Grape</name>
    <dbReference type="NCBI Taxonomy" id="29760"/>
    <lineage>
        <taxon>Eukaryota</taxon>
        <taxon>Viridiplantae</taxon>
        <taxon>Streptophyta</taxon>
        <taxon>Embryophyta</taxon>
        <taxon>Tracheophyta</taxon>
        <taxon>Spermatophyta</taxon>
        <taxon>Magnoliopsida</taxon>
        <taxon>eudicotyledons</taxon>
        <taxon>Gunneridae</taxon>
        <taxon>Pentapetalae</taxon>
        <taxon>rosids</taxon>
        <taxon>Vitales</taxon>
        <taxon>Vitaceae</taxon>
        <taxon>Viteae</taxon>
        <taxon>Vitis</taxon>
    </lineage>
</organism>